<dbReference type="OrthoDB" id="4215474at2759"/>
<dbReference type="AlphaFoldDB" id="A0A9Q0HRN7"/>
<dbReference type="Gene3D" id="3.90.230.10">
    <property type="entry name" value="Creatinase/methionine aminopeptidase superfamily"/>
    <property type="match status" value="1"/>
</dbReference>
<dbReference type="Pfam" id="PF05195">
    <property type="entry name" value="AMP_N"/>
    <property type="match status" value="1"/>
</dbReference>
<feature type="compositionally biased region" description="Low complexity" evidence="6">
    <location>
        <begin position="40"/>
        <end position="49"/>
    </location>
</feature>
<dbReference type="SUPFAM" id="SSF55920">
    <property type="entry name" value="Creatinase/aminopeptidase"/>
    <property type="match status" value="1"/>
</dbReference>
<feature type="chain" id="PRO_5040249984" description="Aminopeptidase P N-terminal domain-containing protein" evidence="7">
    <location>
        <begin position="22"/>
        <end position="494"/>
    </location>
</feature>
<gene>
    <name evidence="9" type="ORF">LUZ63_012709</name>
</gene>
<dbReference type="SMART" id="SM01011">
    <property type="entry name" value="AMP_N"/>
    <property type="match status" value="1"/>
</dbReference>
<evidence type="ECO:0000256" key="1">
    <source>
        <dbReference type="ARBA" id="ARBA00001936"/>
    </source>
</evidence>
<proteinExistence type="inferred from homology"/>
<evidence type="ECO:0000313" key="9">
    <source>
        <dbReference type="EMBL" id="KAJ1696011.1"/>
    </source>
</evidence>
<dbReference type="EMBL" id="JAMQYH010000003">
    <property type="protein sequence ID" value="KAJ1696011.1"/>
    <property type="molecule type" value="Genomic_DNA"/>
</dbReference>
<dbReference type="InterPro" id="IPR036005">
    <property type="entry name" value="Creatinase/aminopeptidase-like"/>
</dbReference>
<sequence>MAARWLRLRLISFRSLSLSSSSSSSSRFFFSSSHSPCTPAQAQAQAQAQEDFDVGQPSSATHPELMSPADITPGITAQEYILRRTRLLDLLPPGSVAILASAPVQMMTPVVPYTFRQDADFFYLTGCTQPGGIALLTRHSGFAFCMFMPHPDPQEILWQGQLAGVDAAIHFFKAHQAFPLSMLPKLLPQILKGATTVFHNPNTAASSPYFKLDAFQKALANYQVKDISTYTHKLRWIKSPSEITLMRESASIACQSLIQTMLHSRTYPDESKLAAKVEFECKMRGAQRMAFNPVVGGGANGSTIHYSRNDKKIREGELVLMDIGCELHGYLSDLTRTWPPSGNFNPYQEELYSLILETNKECIKLCKPGTSIQEIHNYSIKMLMKGLKELGVLKGEMRSSYHQLNPTSIGHYLGMDVHDSALISTDRPLQPGVIITIEPGVYIPLSYDAPNRYCGMGIRIEDEVLITETGHEVLTASMPKEIPHLKALLKMSSD</sequence>
<keyword evidence="3" id="KW-0479">Metal-binding</keyword>
<accession>A0A9Q0HRN7</accession>
<keyword evidence="7" id="KW-0732">Signal</keyword>
<dbReference type="InterPro" id="IPR029149">
    <property type="entry name" value="Creatin/AminoP/Spt16_N"/>
</dbReference>
<evidence type="ECO:0000256" key="5">
    <source>
        <dbReference type="ARBA" id="ARBA00023211"/>
    </source>
</evidence>
<feature type="region of interest" description="Disordered" evidence="6">
    <location>
        <begin position="40"/>
        <end position="70"/>
    </location>
</feature>
<evidence type="ECO:0000259" key="8">
    <source>
        <dbReference type="SMART" id="SM01011"/>
    </source>
</evidence>
<comment type="similarity">
    <text evidence="2">Belongs to the peptidase M24B family.</text>
</comment>
<evidence type="ECO:0000256" key="2">
    <source>
        <dbReference type="ARBA" id="ARBA00008766"/>
    </source>
</evidence>
<organism evidence="9 10">
    <name type="scientific">Rhynchospora breviuscula</name>
    <dbReference type="NCBI Taxonomy" id="2022672"/>
    <lineage>
        <taxon>Eukaryota</taxon>
        <taxon>Viridiplantae</taxon>
        <taxon>Streptophyta</taxon>
        <taxon>Embryophyta</taxon>
        <taxon>Tracheophyta</taxon>
        <taxon>Spermatophyta</taxon>
        <taxon>Magnoliopsida</taxon>
        <taxon>Liliopsida</taxon>
        <taxon>Poales</taxon>
        <taxon>Cyperaceae</taxon>
        <taxon>Cyperoideae</taxon>
        <taxon>Rhynchosporeae</taxon>
        <taxon>Rhynchospora</taxon>
    </lineage>
</organism>
<keyword evidence="10" id="KW-1185">Reference proteome</keyword>
<keyword evidence="4" id="KW-0378">Hydrolase</keyword>
<comment type="caution">
    <text evidence="9">The sequence shown here is derived from an EMBL/GenBank/DDBJ whole genome shotgun (WGS) entry which is preliminary data.</text>
</comment>
<evidence type="ECO:0000313" key="10">
    <source>
        <dbReference type="Proteomes" id="UP001151287"/>
    </source>
</evidence>
<dbReference type="GO" id="GO:0005739">
    <property type="term" value="C:mitochondrion"/>
    <property type="evidence" value="ECO:0007669"/>
    <property type="project" value="TreeGrafter"/>
</dbReference>
<dbReference type="SUPFAM" id="SSF53092">
    <property type="entry name" value="Creatinase/prolidase N-terminal domain"/>
    <property type="match status" value="1"/>
</dbReference>
<comment type="cofactor">
    <cofactor evidence="1">
        <name>Mn(2+)</name>
        <dbReference type="ChEBI" id="CHEBI:29035"/>
    </cofactor>
</comment>
<dbReference type="Proteomes" id="UP001151287">
    <property type="component" value="Unassembled WGS sequence"/>
</dbReference>
<feature type="domain" description="Aminopeptidase P N-terminal" evidence="8">
    <location>
        <begin position="75"/>
        <end position="208"/>
    </location>
</feature>
<dbReference type="GO" id="GO:0006508">
    <property type="term" value="P:proteolysis"/>
    <property type="evidence" value="ECO:0007669"/>
    <property type="project" value="TreeGrafter"/>
</dbReference>
<dbReference type="PANTHER" id="PTHR43226">
    <property type="entry name" value="XAA-PRO AMINOPEPTIDASE 3"/>
    <property type="match status" value="1"/>
</dbReference>
<dbReference type="Gene3D" id="3.40.350.10">
    <property type="entry name" value="Creatinase/prolidase N-terminal domain"/>
    <property type="match status" value="1"/>
</dbReference>
<evidence type="ECO:0000256" key="4">
    <source>
        <dbReference type="ARBA" id="ARBA00022801"/>
    </source>
</evidence>
<evidence type="ECO:0000256" key="6">
    <source>
        <dbReference type="SAM" id="MobiDB-lite"/>
    </source>
</evidence>
<dbReference type="GO" id="GO:0030145">
    <property type="term" value="F:manganese ion binding"/>
    <property type="evidence" value="ECO:0007669"/>
    <property type="project" value="InterPro"/>
</dbReference>
<dbReference type="Pfam" id="PF00557">
    <property type="entry name" value="Peptidase_M24"/>
    <property type="match status" value="1"/>
</dbReference>
<dbReference type="PANTHER" id="PTHR43226:SF4">
    <property type="entry name" value="XAA-PRO AMINOPEPTIDASE 3"/>
    <property type="match status" value="1"/>
</dbReference>
<reference evidence="9" key="1">
    <citation type="journal article" date="2022" name="Cell">
        <title>Repeat-based holocentromeres influence genome architecture and karyotype evolution.</title>
        <authorList>
            <person name="Hofstatter P.G."/>
            <person name="Thangavel G."/>
            <person name="Lux T."/>
            <person name="Neumann P."/>
            <person name="Vondrak T."/>
            <person name="Novak P."/>
            <person name="Zhang M."/>
            <person name="Costa L."/>
            <person name="Castellani M."/>
            <person name="Scott A."/>
            <person name="Toegelov H."/>
            <person name="Fuchs J."/>
            <person name="Mata-Sucre Y."/>
            <person name="Dias Y."/>
            <person name="Vanzela A.L.L."/>
            <person name="Huettel B."/>
            <person name="Almeida C.C.S."/>
            <person name="Simkova H."/>
            <person name="Souza G."/>
            <person name="Pedrosa-Harand A."/>
            <person name="Macas J."/>
            <person name="Mayer K.F.X."/>
            <person name="Houben A."/>
            <person name="Marques A."/>
        </authorList>
    </citation>
    <scope>NUCLEOTIDE SEQUENCE</scope>
    <source>
        <strain evidence="9">RhyBre1mFocal</strain>
    </source>
</reference>
<dbReference type="CDD" id="cd01087">
    <property type="entry name" value="Prolidase"/>
    <property type="match status" value="1"/>
</dbReference>
<name>A0A9Q0HRN7_9POAL</name>
<evidence type="ECO:0000256" key="7">
    <source>
        <dbReference type="SAM" id="SignalP"/>
    </source>
</evidence>
<protein>
    <recommendedName>
        <fullName evidence="8">Aminopeptidase P N-terminal domain-containing protein</fullName>
    </recommendedName>
</protein>
<evidence type="ECO:0000256" key="3">
    <source>
        <dbReference type="ARBA" id="ARBA00022723"/>
    </source>
</evidence>
<dbReference type="InterPro" id="IPR007865">
    <property type="entry name" value="Aminopep_P_N"/>
</dbReference>
<keyword evidence="5" id="KW-0464">Manganese</keyword>
<dbReference type="InterPro" id="IPR000994">
    <property type="entry name" value="Pept_M24"/>
</dbReference>
<dbReference type="InterPro" id="IPR052433">
    <property type="entry name" value="X-Pro_dipept-like"/>
</dbReference>
<feature type="signal peptide" evidence="7">
    <location>
        <begin position="1"/>
        <end position="21"/>
    </location>
</feature>
<dbReference type="GO" id="GO:0070006">
    <property type="term" value="F:metalloaminopeptidase activity"/>
    <property type="evidence" value="ECO:0007669"/>
    <property type="project" value="InterPro"/>
</dbReference>